<name>A0A7T4U185_9ACTN</name>
<gene>
    <name evidence="2" type="ORF">I8755_32795</name>
</gene>
<dbReference type="RefSeq" id="WP_198504301.1">
    <property type="nucleotide sequence ID" value="NZ_CP065959.1"/>
</dbReference>
<protein>
    <recommendedName>
        <fullName evidence="4">ATP-binding protein</fullName>
    </recommendedName>
</protein>
<evidence type="ECO:0000313" key="2">
    <source>
        <dbReference type="EMBL" id="QQC92628.1"/>
    </source>
</evidence>
<sequence length="1419" mass="157699">MKLPEIDFSRIRPLGAEGLRSGFEQFVCELAAEDCPAEGARFVSLHGAGGDGGVECFWTLPDGTEHGWQAKYWVTGDVVDKQQLDKSVSAALDVHPQLTKYVIAIPVDPTGPTVKRDTKLQGGATQPRPRERKSLHEKVYGSGGWLDNWKEMAADRDMVVTFEVEWATNLITRFKEIDTTGARTRFWFDAEILAARWWQDRLDEAVQAARPRYVPELSVRIPATQHALAALCGDEGWAQQVSADIARVEKLNDRLRGSAFGGREEVSEPNLPAVRALGSELVDALVRWRENPTEATAVVLQAALAAVQAAGTNAETAEVARLDAAHQSGWDTPSWRQWNAEYMVSFPAAAVDALRELNSFLAELSDRVVGPTGRLRTARNVMVTSPAGMGKTFVTLDYVCQRLRAGRPSVFLHGRHFRDGPILEQLRVLVGLPTDLNGNDVLALLDQAGKSAECPVLLVVDALNESRPRTIWRDELDTLITKINRFEHLRVVFTLRSHYRAQVLPDELVIPEIVHRGFDGVEYDAFREYADFYHLEPPAAPPIQAEFSSPLFLRLLCEAFKEQGRLTLAEATIGLDELVDLLLNQINRRISNQLNAPVADQIVHQAMYALAERLGSGTHPWIDRTSAHTLLQTIWPGRTTDKSLLEALVGEGLLAEDIDPAASGPRRNVVTMAFERLGQHLVILAAMSELNDQNQVHQALSAGSLRQLLRLDTEPDPGLLEALSVVLGHRGMELTAFRDQVGELEAIAASVAGLPWRSESSITEATIDCIDAALHQSNTFREAMDMLFRLAPRPGHLLNADYLDALLSARSMAAVDAFLTPWLHKTREGGGAAHRLISWARDRDISRTNPETCRLWVTALIWCTSCPDRRIRDDATIGAARLLIAHPGLVPDFLGQFLNVVDDWVTERACYAAYTALLRSGTAAQWQAAAQAVWNTMFADEIPLNASLRDEARRIVEAAAERGALPADVDLTRVAPPYPSAWPITWPTPEDVERYQEDRDTYPKLHFSCTADDFYTYIIETALRDRPGINVAAAARRILLDAVELGYEPSRHAPFDHHVLVTYGRGRSKPSWIERIGKKYQWIAFARLLGQINDHVSPARDRWSPPEPTTPGPQSTRLRQMDPTVCDAEPDAVTSPRSHVAEYAWDAYDQAPSPEAWIADDTGLPDPPVEFTGDTGPQVILAGNYDWRREDEQNKNIPTLWTHLVSLFVKKSDLNALLAELAAKDLAHAISRVGGARYGDGFVGEYPFGQHYGAEAHIYKHEHDEPFGVPTIPTTVDILGEYEYSLIDRISLIAPVPILFGSAPGALNWDGKSSWRDMEGRPIATVRNVFGQGQNELAIDQNWLENWLDEQGMAIVWLELLGKDVMRDGSFHNSHPGRLLRSRARHRTAKGLITALEPYYERIPAWQQDKASDASTSGK</sequence>
<dbReference type="EMBL" id="CP065959">
    <property type="protein sequence ID" value="QQC92628.1"/>
    <property type="molecule type" value="Genomic_DNA"/>
</dbReference>
<evidence type="ECO:0000256" key="1">
    <source>
        <dbReference type="SAM" id="MobiDB-lite"/>
    </source>
</evidence>
<accession>A0A7T4U185</accession>
<feature type="region of interest" description="Disordered" evidence="1">
    <location>
        <begin position="1096"/>
        <end position="1119"/>
    </location>
</feature>
<evidence type="ECO:0008006" key="4">
    <source>
        <dbReference type="Google" id="ProtNLM"/>
    </source>
</evidence>
<dbReference type="SUPFAM" id="SSF52540">
    <property type="entry name" value="P-loop containing nucleoside triphosphate hydrolases"/>
    <property type="match status" value="1"/>
</dbReference>
<feature type="region of interest" description="Disordered" evidence="1">
    <location>
        <begin position="113"/>
        <end position="134"/>
    </location>
</feature>
<proteinExistence type="predicted"/>
<evidence type="ECO:0000313" key="3">
    <source>
        <dbReference type="Proteomes" id="UP000596130"/>
    </source>
</evidence>
<dbReference type="InterPro" id="IPR027417">
    <property type="entry name" value="P-loop_NTPase"/>
</dbReference>
<organism evidence="2 3">
    <name type="scientific">Streptomyces alfalfae</name>
    <dbReference type="NCBI Taxonomy" id="1642299"/>
    <lineage>
        <taxon>Bacteria</taxon>
        <taxon>Bacillati</taxon>
        <taxon>Actinomycetota</taxon>
        <taxon>Actinomycetes</taxon>
        <taxon>Kitasatosporales</taxon>
        <taxon>Streptomycetaceae</taxon>
        <taxon>Streptomyces</taxon>
    </lineage>
</organism>
<dbReference type="Proteomes" id="UP000596130">
    <property type="component" value="Chromosome"/>
</dbReference>
<reference evidence="2 3" key="1">
    <citation type="submission" date="2020-12" db="EMBL/GenBank/DDBJ databases">
        <title>Identification and biosynthesis of polyene macrolides produced by Streptomyces alfalfae Men-myco-93-63.</title>
        <authorList>
            <person name="Liu D."/>
            <person name="Li Y."/>
            <person name="Liu L."/>
            <person name="Han X."/>
            <person name="Shen F."/>
        </authorList>
    </citation>
    <scope>NUCLEOTIDE SEQUENCE [LARGE SCALE GENOMIC DNA]</scope>
    <source>
        <strain evidence="2 3">Men-myco-93-63</strain>
    </source>
</reference>